<keyword evidence="2" id="KW-1185">Reference proteome</keyword>
<protein>
    <submittedName>
        <fullName evidence="1">Uncharacterized protein</fullName>
    </submittedName>
</protein>
<proteinExistence type="predicted"/>
<evidence type="ECO:0000313" key="2">
    <source>
        <dbReference type="Proteomes" id="UP001154322"/>
    </source>
</evidence>
<accession>A0ABM9G6I8</accession>
<evidence type="ECO:0000313" key="1">
    <source>
        <dbReference type="EMBL" id="CAH8247476.1"/>
    </source>
</evidence>
<gene>
    <name evidence="1" type="ORF">WJ0W_004711</name>
</gene>
<dbReference type="Proteomes" id="UP001154322">
    <property type="component" value="Unassembled WGS sequence"/>
</dbReference>
<sequence>MKVRIRIKEVLTYDREAIISIPEDVPESKINKLLDEAERRSDMADEVIHHLRKLGCGIVEGVDYDLSSPDETEVEVFDYEIMLR</sequence>
<name>A0ABM9G6I8_9BACL</name>
<dbReference type="EMBL" id="CALYLO010000007">
    <property type="protein sequence ID" value="CAH8247476.1"/>
    <property type="molecule type" value="Genomic_DNA"/>
</dbReference>
<organism evidence="1 2">
    <name type="scientific">Paenibacillus melissococcoides</name>
    <dbReference type="NCBI Taxonomy" id="2912268"/>
    <lineage>
        <taxon>Bacteria</taxon>
        <taxon>Bacillati</taxon>
        <taxon>Bacillota</taxon>
        <taxon>Bacilli</taxon>
        <taxon>Bacillales</taxon>
        <taxon>Paenibacillaceae</taxon>
        <taxon>Paenibacillus</taxon>
    </lineage>
</organism>
<dbReference type="RefSeq" id="WP_213430928.1">
    <property type="nucleotide sequence ID" value="NZ_AP031286.1"/>
</dbReference>
<reference evidence="1" key="1">
    <citation type="submission" date="2022-06" db="EMBL/GenBank/DDBJ databases">
        <authorList>
            <person name="Dietemann V."/>
            <person name="Ory F."/>
            <person name="Dainat B."/>
            <person name="Oberhansli S."/>
        </authorList>
    </citation>
    <scope>NUCLEOTIDE SEQUENCE</scope>
    <source>
        <strain evidence="1">Ena-SAMPLE-TAB-26-04-2022-14:26:32:270-5432</strain>
    </source>
</reference>
<comment type="caution">
    <text evidence="1">The sequence shown here is derived from an EMBL/GenBank/DDBJ whole genome shotgun (WGS) entry which is preliminary data.</text>
</comment>